<evidence type="ECO:0000256" key="1">
    <source>
        <dbReference type="ARBA" id="ARBA00022603"/>
    </source>
</evidence>
<dbReference type="Gene3D" id="3.40.50.12710">
    <property type="match status" value="1"/>
</dbReference>
<sequence length="373" mass="39847">MTLLEELRGIIALEGPISVERYMELCLAHPAYGYYATRDPFGVRGDFTTAPEISQMFGEMIGLWAVEVWERLGSPRPLRLVEFGPGRGTLMADLLRAARVRPAFLEAVSVHLVETSPALRRAQRERLREVATPVEWHPRFGEVPGGPTIAVANEFLDALPVRQYVATERGWCERLVGLGPEGKLAFGLSGEPAALRRSGGRPGSLLEQAPARAAIVAELAARLAAQGGAALLIDYGYEGPALGDTLQAVRAHTFADPLAHPGDADLTAHVDFGALGAAALTAGGAVAGPVEQGAFLRALGIEARADRLKRDATPAQACAVEAAFGRLIGRDRDQMGQLFKVFAISHPGVLDLPGLPPLRSHREPDLPHGHRSS</sequence>
<keyword evidence="2 3" id="KW-0808">Transferase</keyword>
<dbReference type="SUPFAM" id="SSF53335">
    <property type="entry name" value="S-adenosyl-L-methionine-dependent methyltransferases"/>
    <property type="match status" value="1"/>
</dbReference>
<dbReference type="PANTHER" id="PTHR12049:SF7">
    <property type="entry name" value="PROTEIN ARGININE METHYLTRANSFERASE NDUFAF7, MITOCHONDRIAL"/>
    <property type="match status" value="1"/>
</dbReference>
<dbReference type="GO" id="GO:0032259">
    <property type="term" value="P:methylation"/>
    <property type="evidence" value="ECO:0007669"/>
    <property type="project" value="UniProtKB-KW"/>
</dbReference>
<keyword evidence="1 3" id="KW-0489">Methyltransferase</keyword>
<organism evidence="3">
    <name type="scientific">uncultured Microvirga sp</name>
    <dbReference type="NCBI Taxonomy" id="412392"/>
    <lineage>
        <taxon>Bacteria</taxon>
        <taxon>Pseudomonadati</taxon>
        <taxon>Pseudomonadota</taxon>
        <taxon>Alphaproteobacteria</taxon>
        <taxon>Hyphomicrobiales</taxon>
        <taxon>Methylobacteriaceae</taxon>
        <taxon>Microvirga</taxon>
        <taxon>environmental samples</taxon>
    </lineage>
</organism>
<protein>
    <submittedName>
        <fullName evidence="3">SAM-dependent methyltransferase, MidA</fullName>
    </submittedName>
</protein>
<dbReference type="GO" id="GO:0035243">
    <property type="term" value="F:protein-arginine omega-N symmetric methyltransferase activity"/>
    <property type="evidence" value="ECO:0007669"/>
    <property type="project" value="TreeGrafter"/>
</dbReference>
<evidence type="ECO:0000313" key="3">
    <source>
        <dbReference type="EMBL" id="CAA9330821.1"/>
    </source>
</evidence>
<dbReference type="InterPro" id="IPR003788">
    <property type="entry name" value="NDUFAF7"/>
</dbReference>
<proteinExistence type="predicted"/>
<dbReference type="InterPro" id="IPR029063">
    <property type="entry name" value="SAM-dependent_MTases_sf"/>
</dbReference>
<dbReference type="EMBL" id="CADCUC010000285">
    <property type="protein sequence ID" value="CAA9330821.1"/>
    <property type="molecule type" value="Genomic_DNA"/>
</dbReference>
<reference evidence="3" key="1">
    <citation type="submission" date="2020-02" db="EMBL/GenBank/DDBJ databases">
        <authorList>
            <person name="Meier V. D."/>
        </authorList>
    </citation>
    <scope>NUCLEOTIDE SEQUENCE</scope>
    <source>
        <strain evidence="3">AVDCRST_MAG90</strain>
    </source>
</reference>
<name>A0A6J4LFJ6_9HYPH</name>
<accession>A0A6J4LFJ6</accession>
<dbReference type="Pfam" id="PF02636">
    <property type="entry name" value="Methyltransf_28"/>
    <property type="match status" value="1"/>
</dbReference>
<evidence type="ECO:0000256" key="2">
    <source>
        <dbReference type="ARBA" id="ARBA00022679"/>
    </source>
</evidence>
<gene>
    <name evidence="3" type="ORF">AVDCRST_MAG90-1464</name>
</gene>
<dbReference type="AlphaFoldDB" id="A0A6J4LFJ6"/>
<dbReference type="PANTHER" id="PTHR12049">
    <property type="entry name" value="PROTEIN ARGININE METHYLTRANSFERASE NDUFAF7, MITOCHONDRIAL"/>
    <property type="match status" value="1"/>
</dbReference>
<dbReference type="InterPro" id="IPR038375">
    <property type="entry name" value="NDUFAF7_sf"/>
</dbReference>